<sequence length="169" mass="18887">MDPRPGMETGAAGEGLGLSGKCPHNQAWLCCRQEKEEEEEEGTCLTAAGQWSLLEAPSLGGSSKTFWTTTGMFPQELIIGFPKCVRISKVAIQCYLVRTLRIERSTAKDPVGFEQCIEKDLQHREGQLQMEEFPLPEFQATYLRFIIKSAFDHFVSVHRVMAEGTADNT</sequence>
<evidence type="ECO:0008006" key="3">
    <source>
        <dbReference type="Google" id="ProtNLM"/>
    </source>
</evidence>
<name>A0A8C0ZBM8_CYACU</name>
<dbReference type="Gene3D" id="2.60.120.260">
    <property type="entry name" value="Galactose-binding domain-like"/>
    <property type="match status" value="1"/>
</dbReference>
<gene>
    <name evidence="1" type="primary">IFT25</name>
</gene>
<dbReference type="PANTHER" id="PTHR33906:SF1">
    <property type="entry name" value="INTRAFLAGELLAR TRANSPORT PROTEIN 25 HOMOLOG"/>
    <property type="match status" value="1"/>
</dbReference>
<dbReference type="PANTHER" id="PTHR33906">
    <property type="entry name" value="INTRAFLAGELLAR TRANSPORT PROTEIN 25 HOMOLOG"/>
    <property type="match status" value="1"/>
</dbReference>
<dbReference type="GO" id="GO:0042073">
    <property type="term" value="P:intraciliary transport"/>
    <property type="evidence" value="ECO:0007669"/>
    <property type="project" value="InterPro"/>
</dbReference>
<dbReference type="SUPFAM" id="SSF49785">
    <property type="entry name" value="Galactose-binding domain-like"/>
    <property type="match status" value="1"/>
</dbReference>
<dbReference type="InterPro" id="IPR033558">
    <property type="entry name" value="IFT25"/>
</dbReference>
<dbReference type="GO" id="GO:0030992">
    <property type="term" value="C:intraciliary transport particle B"/>
    <property type="evidence" value="ECO:0007669"/>
    <property type="project" value="InterPro"/>
</dbReference>
<proteinExistence type="predicted"/>
<reference evidence="1" key="2">
    <citation type="submission" date="2025-09" db="UniProtKB">
        <authorList>
            <consortium name="Ensembl"/>
        </authorList>
    </citation>
    <scope>IDENTIFICATION</scope>
</reference>
<accession>A0A8C0ZBM8</accession>
<dbReference type="AlphaFoldDB" id="A0A8C0ZBM8"/>
<organism evidence="1 2">
    <name type="scientific">Cyanistes caeruleus</name>
    <name type="common">Eurasian blue tit</name>
    <name type="synonym">Parus caeruleus</name>
    <dbReference type="NCBI Taxonomy" id="156563"/>
    <lineage>
        <taxon>Eukaryota</taxon>
        <taxon>Metazoa</taxon>
        <taxon>Chordata</taxon>
        <taxon>Craniata</taxon>
        <taxon>Vertebrata</taxon>
        <taxon>Euteleostomi</taxon>
        <taxon>Archelosauria</taxon>
        <taxon>Archosauria</taxon>
        <taxon>Dinosauria</taxon>
        <taxon>Saurischia</taxon>
        <taxon>Theropoda</taxon>
        <taxon>Coelurosauria</taxon>
        <taxon>Aves</taxon>
        <taxon>Neognathae</taxon>
        <taxon>Neoaves</taxon>
        <taxon>Telluraves</taxon>
        <taxon>Australaves</taxon>
        <taxon>Passeriformes</taxon>
        <taxon>Paridae</taxon>
        <taxon>Cyanistes</taxon>
    </lineage>
</organism>
<evidence type="ECO:0000313" key="2">
    <source>
        <dbReference type="Proteomes" id="UP000694410"/>
    </source>
</evidence>
<dbReference type="OrthoDB" id="271080at2759"/>
<evidence type="ECO:0000313" key="1">
    <source>
        <dbReference type="Ensembl" id="ENSCCEP00000008477.1"/>
    </source>
</evidence>
<protein>
    <recommendedName>
        <fullName evidence="3">Heat shock protein beta-11</fullName>
    </recommendedName>
</protein>
<dbReference type="GO" id="GO:0005813">
    <property type="term" value="C:centrosome"/>
    <property type="evidence" value="ECO:0007669"/>
    <property type="project" value="TreeGrafter"/>
</dbReference>
<dbReference type="GO" id="GO:0005929">
    <property type="term" value="C:cilium"/>
    <property type="evidence" value="ECO:0007669"/>
    <property type="project" value="TreeGrafter"/>
</dbReference>
<reference evidence="1" key="1">
    <citation type="submission" date="2025-08" db="UniProtKB">
        <authorList>
            <consortium name="Ensembl"/>
        </authorList>
    </citation>
    <scope>IDENTIFICATION</scope>
</reference>
<dbReference type="Ensembl" id="ENSCCET00000013498.1">
    <property type="protein sequence ID" value="ENSCCEP00000008477.1"/>
    <property type="gene ID" value="ENSCCEG00000008751.1"/>
</dbReference>
<dbReference type="Proteomes" id="UP000694410">
    <property type="component" value="Unplaced"/>
</dbReference>
<keyword evidence="2" id="KW-1185">Reference proteome</keyword>
<dbReference type="InterPro" id="IPR008979">
    <property type="entry name" value="Galactose-bd-like_sf"/>
</dbReference>